<proteinExistence type="predicted"/>
<name>A0A7Y0EKK3_9CLOT</name>
<dbReference type="GO" id="GO:0004534">
    <property type="term" value="F:5'-3' RNA exonuclease activity"/>
    <property type="evidence" value="ECO:0007669"/>
    <property type="project" value="TreeGrafter"/>
</dbReference>
<dbReference type="Proteomes" id="UP000537131">
    <property type="component" value="Unassembled WGS sequence"/>
</dbReference>
<dbReference type="EMBL" id="JABBNI010000063">
    <property type="protein sequence ID" value="NMM65199.1"/>
    <property type="molecule type" value="Genomic_DNA"/>
</dbReference>
<gene>
    <name evidence="2" type="ORF">HBE96_21690</name>
</gene>
<feature type="domain" description="Polymerase/histidinol phosphatase N-terminal" evidence="1">
    <location>
        <begin position="165"/>
        <end position="224"/>
    </location>
</feature>
<sequence>MSIKIFKKLGGSFEPPVITHKFTINKNLKWLSIELKYDKKSRFGLILWDSNKKIRAQILCTKSPIVIVIDESGKQSSASTLPGPIVQGEWTIETFKFLPELNCNINEDINYEIDINLGTDDINLEGTIPLGENIWTLYSDNTSFLSVNTYEWNKRKKEGLRWYKGDFHTHTTISDGKMTPKMNINQAKIMEMDFFVSTDHNILSTGWVEGDVLVIPGMEITSQKGHFNALGINKWIDFRLNTPDGGLSTDSGMNRLMTETKGAGGLCSINHSMMTPWAWTYKETLLENIDTLEIICDPSYETSNQATEDVLDIWTKLWNDGYRIWGIGGSDSHLLAHETYIEEGEPSLIGDPGTFVLAEGLSASEIIKGVSLGRIYVSRGPKLDVKVKLEDKSFNVGGNLTKLFENSEEKTVEYVIDLSNVKDELNIIFIENGKRVYSKTITEDNIITYAFKWKDTEYSWLRADIRNKEGKLVGFINPIYKGYKNKNLKTWKDLLEFDGGHNFE</sequence>
<organism evidence="2 3">
    <name type="scientific">Clostridium muellerianum</name>
    <dbReference type="NCBI Taxonomy" id="2716538"/>
    <lineage>
        <taxon>Bacteria</taxon>
        <taxon>Bacillati</taxon>
        <taxon>Bacillota</taxon>
        <taxon>Clostridia</taxon>
        <taxon>Eubacteriales</taxon>
        <taxon>Clostridiaceae</taxon>
        <taxon>Clostridium</taxon>
    </lineage>
</organism>
<dbReference type="InterPro" id="IPR003141">
    <property type="entry name" value="Pol/His_phosphatase_N"/>
</dbReference>
<evidence type="ECO:0000259" key="1">
    <source>
        <dbReference type="SMART" id="SM00481"/>
    </source>
</evidence>
<dbReference type="SMART" id="SM00481">
    <property type="entry name" value="POLIIIAc"/>
    <property type="match status" value="1"/>
</dbReference>
<dbReference type="Gene3D" id="3.20.20.140">
    <property type="entry name" value="Metal-dependent hydrolases"/>
    <property type="match status" value="1"/>
</dbReference>
<evidence type="ECO:0000313" key="2">
    <source>
        <dbReference type="EMBL" id="NMM65199.1"/>
    </source>
</evidence>
<dbReference type="PANTHER" id="PTHR42924:SF3">
    <property type="entry name" value="POLYMERASE_HISTIDINOL PHOSPHATASE N-TERMINAL DOMAIN-CONTAINING PROTEIN"/>
    <property type="match status" value="1"/>
</dbReference>
<dbReference type="NCBIfam" id="NF038032">
    <property type="entry name" value="CehA_McbA_metalo"/>
    <property type="match status" value="1"/>
</dbReference>
<dbReference type="PANTHER" id="PTHR42924">
    <property type="entry name" value="EXONUCLEASE"/>
    <property type="match status" value="1"/>
</dbReference>
<dbReference type="AlphaFoldDB" id="A0A7Y0EKK3"/>
<dbReference type="InterPro" id="IPR016195">
    <property type="entry name" value="Pol/histidinol_Pase-like"/>
</dbReference>
<dbReference type="SUPFAM" id="SSF89550">
    <property type="entry name" value="PHP domain-like"/>
    <property type="match status" value="1"/>
</dbReference>
<dbReference type="GO" id="GO:0035312">
    <property type="term" value="F:5'-3' DNA exonuclease activity"/>
    <property type="evidence" value="ECO:0007669"/>
    <property type="project" value="TreeGrafter"/>
</dbReference>
<keyword evidence="2" id="KW-0378">Hydrolase</keyword>
<evidence type="ECO:0000313" key="3">
    <source>
        <dbReference type="Proteomes" id="UP000537131"/>
    </source>
</evidence>
<reference evidence="2 3" key="1">
    <citation type="submission" date="2020-04" db="EMBL/GenBank/DDBJ databases">
        <authorList>
            <person name="Doyle D.A."/>
        </authorList>
    </citation>
    <scope>NUCLEOTIDE SEQUENCE [LARGE SCALE GENOMIC DNA]</scope>
    <source>
        <strain evidence="2 3">P21</strain>
    </source>
</reference>
<dbReference type="RefSeq" id="WP_169299785.1">
    <property type="nucleotide sequence ID" value="NZ_JABBNI010000063.1"/>
</dbReference>
<dbReference type="InterPro" id="IPR052018">
    <property type="entry name" value="PHP_domain"/>
</dbReference>
<accession>A0A7Y0EKK3</accession>
<comment type="caution">
    <text evidence="2">The sequence shown here is derived from an EMBL/GenBank/DDBJ whole genome shotgun (WGS) entry which is preliminary data.</text>
</comment>
<keyword evidence="3" id="KW-1185">Reference proteome</keyword>
<protein>
    <submittedName>
        <fullName evidence="2">CehA/McbA family metallohydrolase</fullName>
    </submittedName>
</protein>
<reference evidence="2 3" key="2">
    <citation type="submission" date="2020-06" db="EMBL/GenBank/DDBJ databases">
        <title>Complete Genome Sequence of Clostridium muelleri sp. nov. P21T, an Acid-Alcohol Producing Acetogen Isolated from Old Hay.</title>
        <authorList>
            <person name="Duncan K.E."/>
            <person name="Tanner R.S."/>
        </authorList>
    </citation>
    <scope>NUCLEOTIDE SEQUENCE [LARGE SCALE GENOMIC DNA]</scope>
    <source>
        <strain evidence="2 3">P21</strain>
    </source>
</reference>